<proteinExistence type="predicted"/>
<feature type="region of interest" description="Disordered" evidence="1">
    <location>
        <begin position="438"/>
        <end position="471"/>
    </location>
</feature>
<evidence type="ECO:0000313" key="3">
    <source>
        <dbReference type="Proteomes" id="UP000221165"/>
    </source>
</evidence>
<feature type="compositionally biased region" description="Low complexity" evidence="1">
    <location>
        <begin position="449"/>
        <end position="471"/>
    </location>
</feature>
<dbReference type="AlphaFoldDB" id="A0A2C6L0D9"/>
<dbReference type="OrthoDB" id="354888at2759"/>
<feature type="region of interest" description="Disordered" evidence="1">
    <location>
        <begin position="60"/>
        <end position="154"/>
    </location>
</feature>
<organism evidence="2 3">
    <name type="scientific">Cystoisospora suis</name>
    <dbReference type="NCBI Taxonomy" id="483139"/>
    <lineage>
        <taxon>Eukaryota</taxon>
        <taxon>Sar</taxon>
        <taxon>Alveolata</taxon>
        <taxon>Apicomplexa</taxon>
        <taxon>Conoidasida</taxon>
        <taxon>Coccidia</taxon>
        <taxon>Eucoccidiorida</taxon>
        <taxon>Eimeriorina</taxon>
        <taxon>Sarcocystidae</taxon>
        <taxon>Cystoisospora</taxon>
    </lineage>
</organism>
<comment type="caution">
    <text evidence="2">The sequence shown here is derived from an EMBL/GenBank/DDBJ whole genome shotgun (WGS) entry which is preliminary data.</text>
</comment>
<feature type="compositionally biased region" description="Basic and acidic residues" evidence="1">
    <location>
        <begin position="128"/>
        <end position="144"/>
    </location>
</feature>
<evidence type="ECO:0000256" key="1">
    <source>
        <dbReference type="SAM" id="MobiDB-lite"/>
    </source>
</evidence>
<accession>A0A2C6L0D9</accession>
<feature type="compositionally biased region" description="Basic and acidic residues" evidence="1">
    <location>
        <begin position="764"/>
        <end position="785"/>
    </location>
</feature>
<feature type="compositionally biased region" description="Basic and acidic residues" evidence="1">
    <location>
        <begin position="634"/>
        <end position="695"/>
    </location>
</feature>
<feature type="compositionally biased region" description="Low complexity" evidence="1">
    <location>
        <begin position="60"/>
        <end position="74"/>
    </location>
</feature>
<evidence type="ECO:0000313" key="2">
    <source>
        <dbReference type="EMBL" id="PHJ21396.1"/>
    </source>
</evidence>
<sequence length="866" mass="98566">MIFRDSLLDLFLLSERNPIEGEADDIVAAVQCLYTVTCGLWVGSNCCRCAVDLGTPCNSLNSSSSSSDMTTRLCSSKRPKQRSVSQDQDDTCIDMTVSGRQKKDRNIPSSASRSCTPPPSSSGHGYHYHIEKKNKEKEEERRGGEEEEGDPSTWWGDAWLPEALSTYLAAEALSFSSRDRFLRLLIDHVASRRCVFLPLLSSSPFIYPSTYAWLIQHTHSPPSNIDLFYSHHLSTSLLPSSSFSSSSPSTASPPAFSFSSYPHPPSSSSPLCFVPPDPSYHPSLAAPSPSSFLPVVPASSSSLFPPPFFSSFHPAPYPPTAMQLSRPLRPSLPRREGETSSPANPWHRATGSPSPTTTTFADRLSSCEQHPSLSLLPSDLALPHPSAVYSSTEGVDSVLVNSLPHTRAEKEEDNSIHTREQEHISIPLTSFPLYVHHYEEDSTNPPNLSQVSSSSSSFSQRHLHHYPSSLHSPPGAIVSVYAVIHAAAGLTTNPGMRRELLRSCSGKNQKNFLRDERIERSLHSQEYMNQKHGEEYLYKRTRPRNNDRMSQRTQDRRQSPSAPWKEKRPSICRRDNHEYSLIPCHSYLPHLPSPELYLSRVSRHPIYHCASYTETLSRPSRQQEYSRPPVYTLETKERNTERGRQAEGIDGKEGKRGQEKNDGNTGEEKGRDEEERKDIFKDPHRLGEGNPRELRSCSTTAVLKLQRQQLDHMRISDDSSPCDRNRRKRREERSCKLHFGSRYFPTTDMPSQPIREEEDEEEEGREKFDKNSEGKWREGEQEQRSKCKSTHRGMRISEKRERRLRDSKEDTYMEKGRGRAEEDEEKQGERDEEEDDEDESSFLIEDAVIWQWFHRHIKQWAYTADS</sequence>
<dbReference type="VEuPathDB" id="ToxoDB:CSUI_004763"/>
<dbReference type="Proteomes" id="UP000221165">
    <property type="component" value="Unassembled WGS sequence"/>
</dbReference>
<dbReference type="RefSeq" id="XP_067923079.1">
    <property type="nucleotide sequence ID" value="XM_068064947.1"/>
</dbReference>
<feature type="compositionally biased region" description="Acidic residues" evidence="1">
    <location>
        <begin position="821"/>
        <end position="840"/>
    </location>
</feature>
<dbReference type="EMBL" id="MIGC01002261">
    <property type="protein sequence ID" value="PHJ21396.1"/>
    <property type="molecule type" value="Genomic_DNA"/>
</dbReference>
<feature type="compositionally biased region" description="Polar residues" evidence="1">
    <location>
        <begin position="615"/>
        <end position="625"/>
    </location>
</feature>
<keyword evidence="3" id="KW-1185">Reference proteome</keyword>
<feature type="region of interest" description="Disordered" evidence="1">
    <location>
        <begin position="615"/>
        <end position="841"/>
    </location>
</feature>
<feature type="non-terminal residue" evidence="2">
    <location>
        <position position="866"/>
    </location>
</feature>
<reference evidence="2 3" key="1">
    <citation type="journal article" date="2017" name="Int. J. Parasitol.">
        <title>The genome of the protozoan parasite Cystoisospora suis and a reverse vaccinology approach to identify vaccine candidates.</title>
        <authorList>
            <person name="Palmieri N."/>
            <person name="Shrestha A."/>
            <person name="Ruttkowski B."/>
            <person name="Beck T."/>
            <person name="Vogl C."/>
            <person name="Tomley F."/>
            <person name="Blake D.P."/>
            <person name="Joachim A."/>
        </authorList>
    </citation>
    <scope>NUCLEOTIDE SEQUENCE [LARGE SCALE GENOMIC DNA]</scope>
    <source>
        <strain evidence="2 3">Wien I</strain>
    </source>
</reference>
<feature type="compositionally biased region" description="Basic and acidic residues" evidence="1">
    <location>
        <begin position="709"/>
        <end position="724"/>
    </location>
</feature>
<feature type="compositionally biased region" description="Basic and acidic residues" evidence="1">
    <location>
        <begin position="795"/>
        <end position="820"/>
    </location>
</feature>
<dbReference type="GeneID" id="94428158"/>
<feature type="region of interest" description="Disordered" evidence="1">
    <location>
        <begin position="523"/>
        <end position="570"/>
    </location>
</feature>
<name>A0A2C6L0D9_9APIC</name>
<gene>
    <name evidence="2" type="ORF">CSUI_004763</name>
</gene>
<protein>
    <submittedName>
        <fullName evidence="2">Uncharacterized protein</fullName>
    </submittedName>
</protein>
<feature type="region of interest" description="Disordered" evidence="1">
    <location>
        <begin position="328"/>
        <end position="359"/>
    </location>
</feature>